<sequence>MSLPFILDLAIGLIFIYLILSLLASEIQELITTVLQWRAVHLKKSIEILVAGDATKSEEETVIKLVNDLYEHPLIKSVNQEAKGFLTTLPRKFVWFLSSLPVKFSLSGEKRTKTIFGYKENQEGDPKYKKRSAPSYIPAATFATTLMETLGIPTLVQKLTESRLINFKDEQLHEIQKILLKLRDYASNAADEKLTNFSDNLYEEFTNKIEQGFGKIIEDFQKDQLNLSTSINRMALILNRYIEVYQLDMPENEFVNKALQQLIFLRKDIFDNAEQTISLKGLQPSINEVVKLINLSSDVHKEFENEFKDKESEAYKTFEFFIENLKEFSKKFPPSVVANMGMLAKRAQTRAKTTEEGIYILRKEIEETFDNSMVRASGVYKRNAKGVAILIGVGIAIIANADAFHIINRLSKDTGIRAAIVSNAGQIVQKNSSADLESVKNQTDQILTEIALPMGWNDVNLRQQFNWEPNTPRGSAIVNVLTAIPGWILSGIAISMGAPFWFELLGKVVNVRNTGKPPATSAKTQGDK</sequence>
<keyword evidence="3" id="KW-1185">Reference proteome</keyword>
<dbReference type="STRING" id="56107.Cylst_0848"/>
<dbReference type="AlphaFoldDB" id="K9WTP8"/>
<organism evidence="2 3">
    <name type="scientific">Cylindrospermum stagnale PCC 7417</name>
    <dbReference type="NCBI Taxonomy" id="56107"/>
    <lineage>
        <taxon>Bacteria</taxon>
        <taxon>Bacillati</taxon>
        <taxon>Cyanobacteriota</taxon>
        <taxon>Cyanophyceae</taxon>
        <taxon>Nostocales</taxon>
        <taxon>Nostocaceae</taxon>
        <taxon>Cylindrospermum</taxon>
    </lineage>
</organism>
<feature type="transmembrane region" description="Helical" evidence="1">
    <location>
        <begin position="476"/>
        <end position="502"/>
    </location>
</feature>
<feature type="transmembrane region" description="Helical" evidence="1">
    <location>
        <begin position="6"/>
        <end position="24"/>
    </location>
</feature>
<keyword evidence="1" id="KW-1133">Transmembrane helix</keyword>
<dbReference type="HOGENOM" id="CLU_037944_1_0_3"/>
<reference evidence="2 3" key="1">
    <citation type="submission" date="2012-06" db="EMBL/GenBank/DDBJ databases">
        <title>Finished chromosome of genome of Cylindrospermum stagnale PCC 7417.</title>
        <authorList>
            <consortium name="US DOE Joint Genome Institute"/>
            <person name="Gugger M."/>
            <person name="Coursin T."/>
            <person name="Rippka R."/>
            <person name="Tandeau De Marsac N."/>
            <person name="Huntemann M."/>
            <person name="Wei C.-L."/>
            <person name="Han J."/>
            <person name="Detter J.C."/>
            <person name="Han C."/>
            <person name="Tapia R."/>
            <person name="Chen A."/>
            <person name="Kyrpides N."/>
            <person name="Mavromatis K."/>
            <person name="Markowitz V."/>
            <person name="Szeto E."/>
            <person name="Ivanova N."/>
            <person name="Pagani I."/>
            <person name="Pati A."/>
            <person name="Goodwin L."/>
            <person name="Nordberg H.P."/>
            <person name="Cantor M.N."/>
            <person name="Hua S.X."/>
            <person name="Woyke T."/>
            <person name="Kerfeld C.A."/>
        </authorList>
    </citation>
    <scope>NUCLEOTIDE SEQUENCE [LARGE SCALE GENOMIC DNA]</scope>
    <source>
        <strain evidence="2 3">PCC 7417</strain>
    </source>
</reference>
<name>K9WTP8_9NOST</name>
<gene>
    <name evidence="2" type="ORF">Cylst_0848</name>
</gene>
<dbReference type="OrthoDB" id="6286374at2"/>
<feature type="transmembrane region" description="Helical" evidence="1">
    <location>
        <begin position="387"/>
        <end position="407"/>
    </location>
</feature>
<dbReference type="Proteomes" id="UP000010475">
    <property type="component" value="Chromosome"/>
</dbReference>
<dbReference type="eggNOG" id="ENOG502ZAQR">
    <property type="taxonomic scope" value="Bacteria"/>
</dbReference>
<dbReference type="KEGG" id="csg:Cylst_0848"/>
<dbReference type="PATRIC" id="fig|56107.3.peg.949"/>
<evidence type="ECO:0000313" key="2">
    <source>
        <dbReference type="EMBL" id="AFZ23174.1"/>
    </source>
</evidence>
<protein>
    <submittedName>
        <fullName evidence="2">Uncharacterized protein</fullName>
    </submittedName>
</protein>
<dbReference type="EMBL" id="CP003642">
    <property type="protein sequence ID" value="AFZ23174.1"/>
    <property type="molecule type" value="Genomic_DNA"/>
</dbReference>
<accession>K9WTP8</accession>
<proteinExistence type="predicted"/>
<dbReference type="RefSeq" id="WP_015206430.1">
    <property type="nucleotide sequence ID" value="NC_019757.1"/>
</dbReference>
<keyword evidence="1" id="KW-0472">Membrane</keyword>
<keyword evidence="1" id="KW-0812">Transmembrane</keyword>
<evidence type="ECO:0000256" key="1">
    <source>
        <dbReference type="SAM" id="Phobius"/>
    </source>
</evidence>
<evidence type="ECO:0000313" key="3">
    <source>
        <dbReference type="Proteomes" id="UP000010475"/>
    </source>
</evidence>